<evidence type="ECO:0000313" key="9">
    <source>
        <dbReference type="Proteomes" id="UP001209540"/>
    </source>
</evidence>
<keyword evidence="2" id="KW-0862">Zinc</keyword>
<sequence>MFAKPSDIHNDLLSTYFEHVHPYLPIIHRPTFQKQLQENKICELLLYAMYAVASRWNNNNNKHFNRMSKNNMQQPAGWTYYESAFKLLDNYADAPRVSTVQALILMIKYHEHVRRPGFFWRTRFYFQLIVRMCQDLELNRRHNHYYYHHRNSTTSVSNDQSRTVDTEQCSRLFWAVYVYDVLTR</sequence>
<keyword evidence="1" id="KW-0479">Metal-binding</keyword>
<dbReference type="Pfam" id="PF04082">
    <property type="entry name" value="Fungal_trans"/>
    <property type="match status" value="1"/>
</dbReference>
<accession>A0AAD5K9U4</accession>
<dbReference type="EMBL" id="JAIXMP010000013">
    <property type="protein sequence ID" value="KAI9263165.1"/>
    <property type="molecule type" value="Genomic_DNA"/>
</dbReference>
<keyword evidence="9" id="KW-1185">Reference proteome</keyword>
<evidence type="ECO:0000256" key="2">
    <source>
        <dbReference type="ARBA" id="ARBA00022833"/>
    </source>
</evidence>
<keyword evidence="6" id="KW-0539">Nucleus</keyword>
<dbReference type="AlphaFoldDB" id="A0AAD5K9U4"/>
<dbReference type="PANTHER" id="PTHR31313:SF81">
    <property type="entry name" value="TY1 ENHANCER ACTIVATOR"/>
    <property type="match status" value="1"/>
</dbReference>
<dbReference type="GO" id="GO:0008270">
    <property type="term" value="F:zinc ion binding"/>
    <property type="evidence" value="ECO:0007669"/>
    <property type="project" value="InterPro"/>
</dbReference>
<evidence type="ECO:0000256" key="1">
    <source>
        <dbReference type="ARBA" id="ARBA00022723"/>
    </source>
</evidence>
<dbReference type="CDD" id="cd12148">
    <property type="entry name" value="fungal_TF_MHR"/>
    <property type="match status" value="1"/>
</dbReference>
<name>A0AAD5K9U4_9FUNG</name>
<reference evidence="8" key="1">
    <citation type="journal article" date="2022" name="IScience">
        <title>Evolution of zygomycete secretomes and the origins of terrestrial fungal ecologies.</title>
        <authorList>
            <person name="Chang Y."/>
            <person name="Wang Y."/>
            <person name="Mondo S."/>
            <person name="Ahrendt S."/>
            <person name="Andreopoulos W."/>
            <person name="Barry K."/>
            <person name="Beard J."/>
            <person name="Benny G.L."/>
            <person name="Blankenship S."/>
            <person name="Bonito G."/>
            <person name="Cuomo C."/>
            <person name="Desiro A."/>
            <person name="Gervers K.A."/>
            <person name="Hundley H."/>
            <person name="Kuo A."/>
            <person name="LaButti K."/>
            <person name="Lang B.F."/>
            <person name="Lipzen A."/>
            <person name="O'Donnell K."/>
            <person name="Pangilinan J."/>
            <person name="Reynolds N."/>
            <person name="Sandor L."/>
            <person name="Smith M.E."/>
            <person name="Tsang A."/>
            <person name="Grigoriev I.V."/>
            <person name="Stajich J.E."/>
            <person name="Spatafora J.W."/>
        </authorList>
    </citation>
    <scope>NUCLEOTIDE SEQUENCE</scope>
    <source>
        <strain evidence="8">RSA 2281</strain>
    </source>
</reference>
<dbReference type="InterPro" id="IPR007219">
    <property type="entry name" value="XnlR_reg_dom"/>
</dbReference>
<dbReference type="GO" id="GO:0006351">
    <property type="term" value="P:DNA-templated transcription"/>
    <property type="evidence" value="ECO:0007669"/>
    <property type="project" value="InterPro"/>
</dbReference>
<proteinExistence type="predicted"/>
<dbReference type="InterPro" id="IPR051615">
    <property type="entry name" value="Transcr_Regulatory_Elem"/>
</dbReference>
<keyword evidence="3" id="KW-0805">Transcription regulation</keyword>
<feature type="domain" description="Xylanolytic transcriptional activator regulatory" evidence="7">
    <location>
        <begin position="13"/>
        <end position="182"/>
    </location>
</feature>
<evidence type="ECO:0000259" key="7">
    <source>
        <dbReference type="Pfam" id="PF04082"/>
    </source>
</evidence>
<comment type="caution">
    <text evidence="8">The sequence shown here is derived from an EMBL/GenBank/DDBJ whole genome shotgun (WGS) entry which is preliminary data.</text>
</comment>
<evidence type="ECO:0000256" key="3">
    <source>
        <dbReference type="ARBA" id="ARBA00023015"/>
    </source>
</evidence>
<reference evidence="8" key="2">
    <citation type="submission" date="2023-02" db="EMBL/GenBank/DDBJ databases">
        <authorList>
            <consortium name="DOE Joint Genome Institute"/>
            <person name="Mondo S.J."/>
            <person name="Chang Y."/>
            <person name="Wang Y."/>
            <person name="Ahrendt S."/>
            <person name="Andreopoulos W."/>
            <person name="Barry K."/>
            <person name="Beard J."/>
            <person name="Benny G.L."/>
            <person name="Blankenship S."/>
            <person name="Bonito G."/>
            <person name="Cuomo C."/>
            <person name="Desiro A."/>
            <person name="Gervers K.A."/>
            <person name="Hundley H."/>
            <person name="Kuo A."/>
            <person name="LaButti K."/>
            <person name="Lang B.F."/>
            <person name="Lipzen A."/>
            <person name="O'Donnell K."/>
            <person name="Pangilinan J."/>
            <person name="Reynolds N."/>
            <person name="Sandor L."/>
            <person name="Smith M.W."/>
            <person name="Tsang A."/>
            <person name="Grigoriev I.V."/>
            <person name="Stajich J.E."/>
            <person name="Spatafora J.W."/>
        </authorList>
    </citation>
    <scope>NUCLEOTIDE SEQUENCE</scope>
    <source>
        <strain evidence="8">RSA 2281</strain>
    </source>
</reference>
<dbReference type="Proteomes" id="UP001209540">
    <property type="component" value="Unassembled WGS sequence"/>
</dbReference>
<dbReference type="PANTHER" id="PTHR31313">
    <property type="entry name" value="TY1 ENHANCER ACTIVATOR"/>
    <property type="match status" value="1"/>
</dbReference>
<evidence type="ECO:0000313" key="8">
    <source>
        <dbReference type="EMBL" id="KAI9263165.1"/>
    </source>
</evidence>
<keyword evidence="4" id="KW-0238">DNA-binding</keyword>
<keyword evidence="5" id="KW-0804">Transcription</keyword>
<organism evidence="8 9">
    <name type="scientific">Phascolomyces articulosus</name>
    <dbReference type="NCBI Taxonomy" id="60185"/>
    <lineage>
        <taxon>Eukaryota</taxon>
        <taxon>Fungi</taxon>
        <taxon>Fungi incertae sedis</taxon>
        <taxon>Mucoromycota</taxon>
        <taxon>Mucoromycotina</taxon>
        <taxon>Mucoromycetes</taxon>
        <taxon>Mucorales</taxon>
        <taxon>Lichtheimiaceae</taxon>
        <taxon>Phascolomyces</taxon>
    </lineage>
</organism>
<protein>
    <submittedName>
        <fullName evidence="8">Transcription factor domain-containing protein</fullName>
    </submittedName>
</protein>
<gene>
    <name evidence="8" type="ORF">BDA99DRAFT_59567</name>
</gene>
<evidence type="ECO:0000256" key="5">
    <source>
        <dbReference type="ARBA" id="ARBA00023163"/>
    </source>
</evidence>
<evidence type="ECO:0000256" key="6">
    <source>
        <dbReference type="ARBA" id="ARBA00023242"/>
    </source>
</evidence>
<dbReference type="GO" id="GO:0003677">
    <property type="term" value="F:DNA binding"/>
    <property type="evidence" value="ECO:0007669"/>
    <property type="project" value="UniProtKB-KW"/>
</dbReference>
<evidence type="ECO:0000256" key="4">
    <source>
        <dbReference type="ARBA" id="ARBA00023125"/>
    </source>
</evidence>